<gene>
    <name evidence="1" type="ORF">AYI70_g8259</name>
</gene>
<sequence length="72" mass="8349">MNEAKMTKKIDHISYPGLMNTPNYTKILKCVDLSNHLTDITEWNIEDPDTLKALRKFNMELIKELGELLNEA</sequence>
<protein>
    <submittedName>
        <fullName evidence="1">Uncharacterized protein</fullName>
    </submittedName>
</protein>
<comment type="caution">
    <text evidence="1">The sequence shown here is derived from an EMBL/GenBank/DDBJ whole genome shotgun (WGS) entry which is preliminary data.</text>
</comment>
<keyword evidence="2" id="KW-1185">Reference proteome</keyword>
<proteinExistence type="predicted"/>
<evidence type="ECO:0000313" key="1">
    <source>
        <dbReference type="EMBL" id="OMJ13847.1"/>
    </source>
</evidence>
<dbReference type="AlphaFoldDB" id="A0A1R1XGT1"/>
<reference evidence="1 2" key="1">
    <citation type="submission" date="2017-01" db="EMBL/GenBank/DDBJ databases">
        <authorList>
            <person name="Mah S.A."/>
            <person name="Swanson W.J."/>
            <person name="Moy G.W."/>
            <person name="Vacquier V.D."/>
        </authorList>
    </citation>
    <scope>NUCLEOTIDE SEQUENCE [LARGE SCALE GENOMIC DNA]</scope>
    <source>
        <strain evidence="1 2">GSMNP</strain>
    </source>
</reference>
<dbReference type="EMBL" id="LSSN01003308">
    <property type="protein sequence ID" value="OMJ13847.1"/>
    <property type="molecule type" value="Genomic_DNA"/>
</dbReference>
<dbReference type="Proteomes" id="UP000187283">
    <property type="component" value="Unassembled WGS sequence"/>
</dbReference>
<organism evidence="1 2">
    <name type="scientific">Smittium culicis</name>
    <dbReference type="NCBI Taxonomy" id="133412"/>
    <lineage>
        <taxon>Eukaryota</taxon>
        <taxon>Fungi</taxon>
        <taxon>Fungi incertae sedis</taxon>
        <taxon>Zoopagomycota</taxon>
        <taxon>Kickxellomycotina</taxon>
        <taxon>Harpellomycetes</taxon>
        <taxon>Harpellales</taxon>
        <taxon>Legeriomycetaceae</taxon>
        <taxon>Smittium</taxon>
    </lineage>
</organism>
<name>A0A1R1XGT1_9FUNG</name>
<evidence type="ECO:0000313" key="2">
    <source>
        <dbReference type="Proteomes" id="UP000187283"/>
    </source>
</evidence>
<accession>A0A1R1XGT1</accession>